<dbReference type="InterPro" id="IPR036909">
    <property type="entry name" value="Cyt_c-like_dom_sf"/>
</dbReference>
<dbReference type="InterPro" id="IPR009056">
    <property type="entry name" value="Cyt_c-like_dom"/>
</dbReference>
<proteinExistence type="predicted"/>
<keyword evidence="1 4" id="KW-0349">Heme</keyword>
<dbReference type="EMBL" id="JAUSUK010000002">
    <property type="protein sequence ID" value="MDQ0327606.1"/>
    <property type="molecule type" value="Genomic_DNA"/>
</dbReference>
<evidence type="ECO:0000256" key="6">
    <source>
        <dbReference type="SAM" id="SignalP"/>
    </source>
</evidence>
<keyword evidence="9" id="KW-1185">Reference proteome</keyword>
<dbReference type="SUPFAM" id="SSF46626">
    <property type="entry name" value="Cytochrome c"/>
    <property type="match status" value="1"/>
</dbReference>
<keyword evidence="6" id="KW-0732">Signal</keyword>
<evidence type="ECO:0000256" key="3">
    <source>
        <dbReference type="ARBA" id="ARBA00023004"/>
    </source>
</evidence>
<evidence type="ECO:0000256" key="2">
    <source>
        <dbReference type="ARBA" id="ARBA00022723"/>
    </source>
</evidence>
<dbReference type="NCBIfam" id="TIGR03874">
    <property type="entry name" value="4cys_cytochr"/>
    <property type="match status" value="1"/>
</dbReference>
<dbReference type="RefSeq" id="WP_307155609.1">
    <property type="nucleotide sequence ID" value="NZ_JAUSUK010000002.1"/>
</dbReference>
<reference evidence="8 9" key="1">
    <citation type="submission" date="2023-07" db="EMBL/GenBank/DDBJ databases">
        <title>Genomic Encyclopedia of Type Strains, Phase IV (KMG-IV): sequencing the most valuable type-strain genomes for metagenomic binning, comparative biology and taxonomic classification.</title>
        <authorList>
            <person name="Goeker M."/>
        </authorList>
    </citation>
    <scope>NUCLEOTIDE SEQUENCE [LARGE SCALE GENOMIC DNA]</scope>
    <source>
        <strain evidence="8 9">DSM 11549</strain>
    </source>
</reference>
<evidence type="ECO:0000313" key="8">
    <source>
        <dbReference type="EMBL" id="MDQ0327606.1"/>
    </source>
</evidence>
<accession>A0ABU0CCD5</accession>
<comment type="caution">
    <text evidence="8">The sequence shown here is derived from an EMBL/GenBank/DDBJ whole genome shotgun (WGS) entry which is preliminary data.</text>
</comment>
<evidence type="ECO:0000256" key="4">
    <source>
        <dbReference type="PROSITE-ProRule" id="PRU00433"/>
    </source>
</evidence>
<evidence type="ECO:0000256" key="5">
    <source>
        <dbReference type="SAM" id="MobiDB-lite"/>
    </source>
</evidence>
<evidence type="ECO:0000259" key="7">
    <source>
        <dbReference type="PROSITE" id="PS51007"/>
    </source>
</evidence>
<protein>
    <submittedName>
        <fullName evidence="8">Methanol metabolism-related c-type cytochrome</fullName>
    </submittedName>
</protein>
<keyword evidence="2 4" id="KW-0479">Metal-binding</keyword>
<evidence type="ECO:0000256" key="1">
    <source>
        <dbReference type="ARBA" id="ARBA00022617"/>
    </source>
</evidence>
<feature type="chain" id="PRO_5046942806" evidence="6">
    <location>
        <begin position="25"/>
        <end position="173"/>
    </location>
</feature>
<evidence type="ECO:0000313" key="9">
    <source>
        <dbReference type="Proteomes" id="UP001230253"/>
    </source>
</evidence>
<dbReference type="Gene3D" id="1.10.760.10">
    <property type="entry name" value="Cytochrome c-like domain"/>
    <property type="match status" value="1"/>
</dbReference>
<sequence>MLARSMVALVFALVCGFLASAAVAQDTPGDPAIAEDRDGKYFDADGTPTFKFENGEVDWYTFSGYRRYHAACHVCHGPDGLGSSYAPALAHSLERLDYAHFLAVVAGGRENVSSSQKNVMPSFGTNPNVMCYIDDIYVYLRARAQGDLPRGRPPKKEKKPESFMKAENDCLGT</sequence>
<feature type="compositionally biased region" description="Basic and acidic residues" evidence="5">
    <location>
        <begin position="158"/>
        <end position="173"/>
    </location>
</feature>
<dbReference type="PROSITE" id="PS51007">
    <property type="entry name" value="CYTC"/>
    <property type="match status" value="1"/>
</dbReference>
<gene>
    <name evidence="8" type="ORF">J2R99_003475</name>
</gene>
<keyword evidence="3 4" id="KW-0408">Iron</keyword>
<dbReference type="InterPro" id="IPR022411">
    <property type="entry name" value="C-typ_cyt_methanol_metab-rel"/>
</dbReference>
<dbReference type="Proteomes" id="UP001230253">
    <property type="component" value="Unassembled WGS sequence"/>
</dbReference>
<feature type="domain" description="Cytochrome c" evidence="7">
    <location>
        <begin position="41"/>
        <end position="144"/>
    </location>
</feature>
<organism evidence="8 9">
    <name type="scientific">Rhodopseudomonas julia</name>
    <dbReference type="NCBI Taxonomy" id="200617"/>
    <lineage>
        <taxon>Bacteria</taxon>
        <taxon>Pseudomonadati</taxon>
        <taxon>Pseudomonadota</taxon>
        <taxon>Alphaproteobacteria</taxon>
        <taxon>Hyphomicrobiales</taxon>
        <taxon>Nitrobacteraceae</taxon>
        <taxon>Rhodopseudomonas</taxon>
    </lineage>
</organism>
<feature type="signal peptide" evidence="6">
    <location>
        <begin position="1"/>
        <end position="24"/>
    </location>
</feature>
<feature type="region of interest" description="Disordered" evidence="5">
    <location>
        <begin position="148"/>
        <end position="173"/>
    </location>
</feature>
<dbReference type="Pfam" id="PF13442">
    <property type="entry name" value="Cytochrome_CBB3"/>
    <property type="match status" value="1"/>
</dbReference>
<name>A0ABU0CCD5_9BRAD</name>